<evidence type="ECO:0000313" key="1">
    <source>
        <dbReference type="EMBL" id="MBK7416853.1"/>
    </source>
</evidence>
<dbReference type="AlphaFoldDB" id="A0A935MS82"/>
<accession>A0A935MS82</accession>
<comment type="caution">
    <text evidence="1">The sequence shown here is derived from an EMBL/GenBank/DDBJ whole genome shotgun (WGS) entry which is preliminary data.</text>
</comment>
<name>A0A935MS82_9RHOO</name>
<gene>
    <name evidence="1" type="ORF">IPJ38_18875</name>
</gene>
<evidence type="ECO:0000313" key="2">
    <source>
        <dbReference type="Proteomes" id="UP000739411"/>
    </source>
</evidence>
<sequence>MADPFDTTGMAPLKPSPQLSARVGDAPCANTLPASVLTAIDTVDLALCNNPQTRSLGDGTQARTALVGIAQATWLPDLDTRVSAGRNFDGSRNFNQNSCGL</sequence>
<proteinExistence type="predicted"/>
<organism evidence="1 2">
    <name type="scientific">Candidatus Dechloromonas phosphorivorans</name>
    <dbReference type="NCBI Taxonomy" id="2899244"/>
    <lineage>
        <taxon>Bacteria</taxon>
        <taxon>Pseudomonadati</taxon>
        <taxon>Pseudomonadota</taxon>
        <taxon>Betaproteobacteria</taxon>
        <taxon>Rhodocyclales</taxon>
        <taxon>Azonexaceae</taxon>
        <taxon>Dechloromonas</taxon>
    </lineage>
</organism>
<dbReference type="SUPFAM" id="SSF56954">
    <property type="entry name" value="Outer membrane efflux proteins (OEP)"/>
    <property type="match status" value="1"/>
</dbReference>
<dbReference type="Gene3D" id="1.20.1600.10">
    <property type="entry name" value="Outer membrane efflux proteins (OEP)"/>
    <property type="match status" value="1"/>
</dbReference>
<protein>
    <submittedName>
        <fullName evidence="1">Uncharacterized protein</fullName>
    </submittedName>
</protein>
<dbReference type="Proteomes" id="UP000739411">
    <property type="component" value="Unassembled WGS sequence"/>
</dbReference>
<reference evidence="1 2" key="1">
    <citation type="submission" date="2020-10" db="EMBL/GenBank/DDBJ databases">
        <title>Connecting structure to function with the recovery of over 1000 high-quality activated sludge metagenome-assembled genomes encoding full-length rRNA genes using long-read sequencing.</title>
        <authorList>
            <person name="Singleton C.M."/>
            <person name="Petriglieri F."/>
            <person name="Kristensen J.M."/>
            <person name="Kirkegaard R.H."/>
            <person name="Michaelsen T.Y."/>
            <person name="Andersen M.H."/>
            <person name="Karst S.M."/>
            <person name="Dueholm M.S."/>
            <person name="Nielsen P.H."/>
            <person name="Albertsen M."/>
        </authorList>
    </citation>
    <scope>NUCLEOTIDE SEQUENCE [LARGE SCALE GENOMIC DNA]</scope>
    <source>
        <strain evidence="1">EsbW_18-Q3-R4-48_BATAC.463</strain>
    </source>
</reference>
<dbReference type="EMBL" id="JADJMS010000047">
    <property type="protein sequence ID" value="MBK7416853.1"/>
    <property type="molecule type" value="Genomic_DNA"/>
</dbReference>